<feature type="compositionally biased region" description="Acidic residues" evidence="7">
    <location>
        <begin position="45"/>
        <end position="63"/>
    </location>
</feature>
<evidence type="ECO:0000256" key="7">
    <source>
        <dbReference type="SAM" id="MobiDB-lite"/>
    </source>
</evidence>
<dbReference type="FunFam" id="3.30.730.10:FF:000004">
    <property type="entry name" value="AP2-like ethylene-responsive transcription factor"/>
    <property type="match status" value="1"/>
</dbReference>
<keyword evidence="5" id="KW-0539">Nucleus</keyword>
<accession>A0A8T2TDS1</accession>
<dbReference type="CDD" id="cd00018">
    <property type="entry name" value="AP2"/>
    <property type="match status" value="1"/>
</dbReference>
<dbReference type="PANTHER" id="PTHR32467">
    <property type="entry name" value="AP2-LIKE ETHYLENE-RESPONSIVE TRANSCRIPTION FACTOR"/>
    <property type="match status" value="1"/>
</dbReference>
<feature type="region of interest" description="Disordered" evidence="7">
    <location>
        <begin position="329"/>
        <end position="371"/>
    </location>
</feature>
<protein>
    <recommendedName>
        <fullName evidence="8">AP2/ERF domain-containing protein</fullName>
    </recommendedName>
</protein>
<proteinExistence type="inferred from homology"/>
<feature type="region of interest" description="Disordered" evidence="7">
    <location>
        <begin position="1"/>
        <end position="76"/>
    </location>
</feature>
<dbReference type="InterPro" id="IPR001471">
    <property type="entry name" value="AP2/ERF_dom"/>
</dbReference>
<dbReference type="InterPro" id="IPR016177">
    <property type="entry name" value="DNA-bd_dom_sf"/>
</dbReference>
<dbReference type="Pfam" id="PF00847">
    <property type="entry name" value="AP2"/>
    <property type="match status" value="1"/>
</dbReference>
<comment type="subcellular location">
    <subcellularLocation>
        <location evidence="1">Nucleus</location>
    </subcellularLocation>
</comment>
<dbReference type="AlphaFoldDB" id="A0A8T2TDS1"/>
<dbReference type="PANTHER" id="PTHR32467:SF32">
    <property type="entry name" value="AP2-LIKE ETHYLENE-RESPONSIVE TRANSCRIPTION FACTOR SMOS1"/>
    <property type="match status" value="1"/>
</dbReference>
<keyword evidence="2" id="KW-0805">Transcription regulation</keyword>
<sequence length="549" mass="60612">MENPTERLHANTLEDHASFGAPNEFSEIAGIAAPPTVKNERDEGHDAEEADVGGEAEEDDDEGRSEGKEADTHFMAPGGAANHVAEEEGVALACTSASNPSCEERCESQKQHLQRPLKRLRPSTAKERISKMPPCAAGKRSSIYRGVTRHRWTGRYEAHLWDKSTWNQTQNKKGKQVYLGAYDDEEAAARAYDLAALKYWGPGTTINFPVSDYARDIDDMQNVSREDYLASLRRRSSGFSRSSKAKGVCRSHTSIRWDSHIRGNFAGIPTINGYDSFGNGGLEYGILGCPQMGLINLCHFLNWLQPPSLSGDTHSNGSKRPLNLKHMEEDCLSEEQSSQRSTTGGEDYSDATCEQQQEKDKSSRPSWSCEPYQMPTLGIRRKSRSSMSALAALSQSVMFQKMEQGLRGWRVPEQAEMRVSETATTALAEALAMDGLAELEEIENSTALHQSHEATARRICDSVQSPQEVESTSCSMDLHNSTPNMRKSSTRAGQMASCSDDHSRGDNVNMHSLLPPAPYIIDQQAAYLSDQLPGLWNAFYAPSSIGMIF</sequence>
<feature type="region of interest" description="Disordered" evidence="7">
    <location>
        <begin position="471"/>
        <end position="504"/>
    </location>
</feature>
<dbReference type="GO" id="GO:0003700">
    <property type="term" value="F:DNA-binding transcription factor activity"/>
    <property type="evidence" value="ECO:0007669"/>
    <property type="project" value="InterPro"/>
</dbReference>
<dbReference type="GO" id="GO:0003677">
    <property type="term" value="F:DNA binding"/>
    <property type="evidence" value="ECO:0007669"/>
    <property type="project" value="UniProtKB-KW"/>
</dbReference>
<dbReference type="SUPFAM" id="SSF54171">
    <property type="entry name" value="DNA-binding domain"/>
    <property type="match status" value="1"/>
</dbReference>
<evidence type="ECO:0000313" key="9">
    <source>
        <dbReference type="EMBL" id="KAH7416315.1"/>
    </source>
</evidence>
<dbReference type="OrthoDB" id="207175at2759"/>
<feature type="domain" description="AP2/ERF" evidence="8">
    <location>
        <begin position="143"/>
        <end position="209"/>
    </location>
</feature>
<evidence type="ECO:0000256" key="3">
    <source>
        <dbReference type="ARBA" id="ARBA00023125"/>
    </source>
</evidence>
<keyword evidence="3" id="KW-0238">DNA-binding</keyword>
<reference evidence="9" key="1">
    <citation type="submission" date="2021-08" db="EMBL/GenBank/DDBJ databases">
        <title>WGS assembly of Ceratopteris richardii.</title>
        <authorList>
            <person name="Marchant D.B."/>
            <person name="Chen G."/>
            <person name="Jenkins J."/>
            <person name="Shu S."/>
            <person name="Leebens-Mack J."/>
            <person name="Grimwood J."/>
            <person name="Schmutz J."/>
            <person name="Soltis P."/>
            <person name="Soltis D."/>
            <person name="Chen Z.-H."/>
        </authorList>
    </citation>
    <scope>NUCLEOTIDE SEQUENCE</scope>
    <source>
        <strain evidence="9">Whitten #5841</strain>
        <tissue evidence="9">Leaf</tissue>
    </source>
</reference>
<name>A0A8T2TDS1_CERRI</name>
<keyword evidence="4" id="KW-0804">Transcription</keyword>
<evidence type="ECO:0000256" key="6">
    <source>
        <dbReference type="ARBA" id="ARBA00037973"/>
    </source>
</evidence>
<keyword evidence="10" id="KW-1185">Reference proteome</keyword>
<evidence type="ECO:0000259" key="8">
    <source>
        <dbReference type="PROSITE" id="PS51032"/>
    </source>
</evidence>
<dbReference type="SMART" id="SM00380">
    <property type="entry name" value="AP2"/>
    <property type="match status" value="1"/>
</dbReference>
<feature type="compositionally biased region" description="Polar residues" evidence="7">
    <location>
        <begin position="334"/>
        <end position="344"/>
    </location>
</feature>
<evidence type="ECO:0000256" key="5">
    <source>
        <dbReference type="ARBA" id="ARBA00023242"/>
    </source>
</evidence>
<dbReference type="PRINTS" id="PR00367">
    <property type="entry name" value="ETHRSPELEMNT"/>
</dbReference>
<dbReference type="EMBL" id="CM035419">
    <property type="protein sequence ID" value="KAH7416315.1"/>
    <property type="molecule type" value="Genomic_DNA"/>
</dbReference>
<gene>
    <name evidence="9" type="ORF">KP509_14G085600</name>
</gene>
<evidence type="ECO:0000256" key="4">
    <source>
        <dbReference type="ARBA" id="ARBA00023163"/>
    </source>
</evidence>
<dbReference type="InterPro" id="IPR036955">
    <property type="entry name" value="AP2/ERF_dom_sf"/>
</dbReference>
<organism evidence="9 10">
    <name type="scientific">Ceratopteris richardii</name>
    <name type="common">Triangle waterfern</name>
    <dbReference type="NCBI Taxonomy" id="49495"/>
    <lineage>
        <taxon>Eukaryota</taxon>
        <taxon>Viridiplantae</taxon>
        <taxon>Streptophyta</taxon>
        <taxon>Embryophyta</taxon>
        <taxon>Tracheophyta</taxon>
        <taxon>Polypodiopsida</taxon>
        <taxon>Polypodiidae</taxon>
        <taxon>Polypodiales</taxon>
        <taxon>Pteridineae</taxon>
        <taxon>Pteridaceae</taxon>
        <taxon>Parkerioideae</taxon>
        <taxon>Ceratopteris</taxon>
    </lineage>
</organism>
<comment type="caution">
    <text evidence="9">The sequence shown here is derived from an EMBL/GenBank/DDBJ whole genome shotgun (WGS) entry which is preliminary data.</text>
</comment>
<evidence type="ECO:0000256" key="2">
    <source>
        <dbReference type="ARBA" id="ARBA00023015"/>
    </source>
</evidence>
<dbReference type="Proteomes" id="UP000825935">
    <property type="component" value="Chromosome 14"/>
</dbReference>
<dbReference type="PROSITE" id="PS51032">
    <property type="entry name" value="AP2_ERF"/>
    <property type="match status" value="1"/>
</dbReference>
<evidence type="ECO:0000256" key="1">
    <source>
        <dbReference type="ARBA" id="ARBA00004123"/>
    </source>
</evidence>
<dbReference type="GO" id="GO:0005634">
    <property type="term" value="C:nucleus"/>
    <property type="evidence" value="ECO:0007669"/>
    <property type="project" value="UniProtKB-SubCell"/>
</dbReference>
<comment type="similarity">
    <text evidence="6">Belongs to the AP2/ERF transcription factor family. AP2 subfamily.</text>
</comment>
<dbReference type="Gene3D" id="3.30.730.10">
    <property type="entry name" value="AP2/ERF domain"/>
    <property type="match status" value="1"/>
</dbReference>
<evidence type="ECO:0000313" key="10">
    <source>
        <dbReference type="Proteomes" id="UP000825935"/>
    </source>
</evidence>
<feature type="compositionally biased region" description="Basic and acidic residues" evidence="7">
    <location>
        <begin position="1"/>
        <end position="17"/>
    </location>
</feature>
<feature type="compositionally biased region" description="Polar residues" evidence="7">
    <location>
        <begin position="471"/>
        <end position="492"/>
    </location>
</feature>